<protein>
    <submittedName>
        <fullName evidence="3">Predicted nuclease of restriction endonuclease-like (RecB) superfamily, DUF1016 family</fullName>
    </submittedName>
</protein>
<keyword evidence="4" id="KW-1185">Reference proteome</keyword>
<dbReference type="EMBL" id="FUZZ01000001">
    <property type="protein sequence ID" value="SKD01115.1"/>
    <property type="molecule type" value="Genomic_DNA"/>
</dbReference>
<organism evidence="3 4">
    <name type="scientific">Chitinophaga ginsengisegetis</name>
    <dbReference type="NCBI Taxonomy" id="393003"/>
    <lineage>
        <taxon>Bacteria</taxon>
        <taxon>Pseudomonadati</taxon>
        <taxon>Bacteroidota</taxon>
        <taxon>Chitinophagia</taxon>
        <taxon>Chitinophagales</taxon>
        <taxon>Chitinophagaceae</taxon>
        <taxon>Chitinophaga</taxon>
    </lineage>
</organism>
<dbReference type="Proteomes" id="UP000190166">
    <property type="component" value="Unassembled WGS sequence"/>
</dbReference>
<dbReference type="AlphaFoldDB" id="A0A1T5NL23"/>
<dbReference type="STRING" id="393003.SAMN05660461_2070"/>
<evidence type="ECO:0000313" key="4">
    <source>
        <dbReference type="Proteomes" id="UP000190166"/>
    </source>
</evidence>
<keyword evidence="3" id="KW-0378">Hydrolase</keyword>
<feature type="domain" description="YhcG PDDEXK nuclease" evidence="1">
    <location>
        <begin position="174"/>
        <end position="328"/>
    </location>
</feature>
<dbReference type="InterPro" id="IPR011856">
    <property type="entry name" value="tRNA_endonuc-like_dom_sf"/>
</dbReference>
<dbReference type="GO" id="GO:0004519">
    <property type="term" value="F:endonuclease activity"/>
    <property type="evidence" value="ECO:0007669"/>
    <property type="project" value="UniProtKB-KW"/>
</dbReference>
<reference evidence="3 4" key="1">
    <citation type="submission" date="2017-02" db="EMBL/GenBank/DDBJ databases">
        <authorList>
            <person name="Peterson S.W."/>
        </authorList>
    </citation>
    <scope>NUCLEOTIDE SEQUENCE [LARGE SCALE GENOMIC DNA]</scope>
    <source>
        <strain evidence="3 4">DSM 18108</strain>
    </source>
</reference>
<dbReference type="InterPro" id="IPR041527">
    <property type="entry name" value="YhcG_N"/>
</dbReference>
<dbReference type="PANTHER" id="PTHR30547:SF0">
    <property type="entry name" value="BLR8175 PROTEIN"/>
    <property type="match status" value="1"/>
</dbReference>
<dbReference type="InterPro" id="IPR009362">
    <property type="entry name" value="YhcG_C"/>
</dbReference>
<evidence type="ECO:0000259" key="2">
    <source>
        <dbReference type="Pfam" id="PF17761"/>
    </source>
</evidence>
<keyword evidence="3" id="KW-0255">Endonuclease</keyword>
<proteinExistence type="predicted"/>
<evidence type="ECO:0000259" key="1">
    <source>
        <dbReference type="Pfam" id="PF06250"/>
    </source>
</evidence>
<dbReference type="GO" id="GO:0003676">
    <property type="term" value="F:nucleic acid binding"/>
    <property type="evidence" value="ECO:0007669"/>
    <property type="project" value="InterPro"/>
</dbReference>
<gene>
    <name evidence="3" type="ORF">SAMN05660461_2070</name>
</gene>
<dbReference type="Pfam" id="PF06250">
    <property type="entry name" value="YhcG_C"/>
    <property type="match status" value="1"/>
</dbReference>
<dbReference type="PANTHER" id="PTHR30547">
    <property type="entry name" value="UNCHARACTERIZED PROTEIN YHCG-RELATED"/>
    <property type="match status" value="1"/>
</dbReference>
<dbReference type="InterPro" id="IPR053148">
    <property type="entry name" value="PD-DEXK-like_domain"/>
</dbReference>
<name>A0A1T5NL23_9BACT</name>
<dbReference type="Gene3D" id="3.40.1350.10">
    <property type="match status" value="1"/>
</dbReference>
<evidence type="ECO:0000313" key="3">
    <source>
        <dbReference type="EMBL" id="SKD01115.1"/>
    </source>
</evidence>
<feature type="domain" description="YhcG N-terminal" evidence="2">
    <location>
        <begin position="10"/>
        <end position="151"/>
    </location>
</feature>
<dbReference type="Pfam" id="PF17761">
    <property type="entry name" value="DUF1016_N"/>
    <property type="match status" value="1"/>
</dbReference>
<keyword evidence="3" id="KW-0540">Nuclease</keyword>
<accession>A0A1T5NL23</accession>
<sequence length="338" mass="39390">MSYKEFVQDLKQNIVRSRYIAARLANQEQLKLYFKIGQMLSEKINAENWGAKVIGQLSIDLQQALPGLKGFSTRNLNNMRQFYETYKIFPIVQSVTAQLEKSFYSISFTHHILIINRCSKPEAQHFYISQAAEQFWSVRELEYQINANLFKHQGNMPHNFNKTLPENIKSKALEVFKDEYLIGFVNINEEDDEGILENEIVNNIRKFIMSMGKGYSFIGNQYRLEVNNNEFFVDLLFYNRHLQCLVAIELKRKKFKPEYAGQLNFYLNVLDDKVKLPHENPSIGIILCKQKDNTVVDYAIKSIDKAMSVGTYTHYHAHSIPENMKEFLPDAEALGKML</sequence>